<dbReference type="EMBL" id="MU001673">
    <property type="protein sequence ID" value="KAF2460199.1"/>
    <property type="molecule type" value="Genomic_DNA"/>
</dbReference>
<dbReference type="Pfam" id="PF00067">
    <property type="entry name" value="p450"/>
    <property type="match status" value="1"/>
</dbReference>
<dbReference type="OrthoDB" id="1470350at2759"/>
<dbReference type="GO" id="GO:0016705">
    <property type="term" value="F:oxidoreductase activity, acting on paired donors, with incorporation or reduction of molecular oxygen"/>
    <property type="evidence" value="ECO:0007669"/>
    <property type="project" value="InterPro"/>
</dbReference>
<comment type="similarity">
    <text evidence="5">Belongs to the cytochrome P450 family.</text>
</comment>
<proteinExistence type="inferred from homology"/>
<evidence type="ECO:0000256" key="3">
    <source>
        <dbReference type="ARBA" id="ARBA00023004"/>
    </source>
</evidence>
<dbReference type="Gene3D" id="1.10.630.10">
    <property type="entry name" value="Cytochrome P450"/>
    <property type="match status" value="1"/>
</dbReference>
<dbReference type="AlphaFoldDB" id="A0A6A6P8J3"/>
<keyword evidence="7" id="KW-1185">Reference proteome</keyword>
<dbReference type="SUPFAM" id="SSF48264">
    <property type="entry name" value="Cytochrome P450"/>
    <property type="match status" value="1"/>
</dbReference>
<gene>
    <name evidence="6" type="ORF">BDY21DRAFT_280483</name>
</gene>
<keyword evidence="2 4" id="KW-0479">Metal-binding</keyword>
<comment type="cofactor">
    <cofactor evidence="1 4">
        <name>heme</name>
        <dbReference type="ChEBI" id="CHEBI:30413"/>
    </cofactor>
</comment>
<dbReference type="InterPro" id="IPR002401">
    <property type="entry name" value="Cyt_P450_E_grp-I"/>
</dbReference>
<dbReference type="GO" id="GO:0020037">
    <property type="term" value="F:heme binding"/>
    <property type="evidence" value="ECO:0007669"/>
    <property type="project" value="InterPro"/>
</dbReference>
<keyword evidence="5" id="KW-0560">Oxidoreductase</keyword>
<keyword evidence="3 4" id="KW-0408">Iron</keyword>
<evidence type="ECO:0000256" key="4">
    <source>
        <dbReference type="PIRSR" id="PIRSR602401-1"/>
    </source>
</evidence>
<keyword evidence="4 5" id="KW-0349">Heme</keyword>
<evidence type="ECO:0000256" key="2">
    <source>
        <dbReference type="ARBA" id="ARBA00022723"/>
    </source>
</evidence>
<keyword evidence="5" id="KW-0503">Monooxygenase</keyword>
<dbReference type="InterPro" id="IPR017972">
    <property type="entry name" value="Cyt_P450_CS"/>
</dbReference>
<dbReference type="PANTHER" id="PTHR24305:SF103">
    <property type="entry name" value="P450, PUTATIVE (EUROFUNG)-RELATED"/>
    <property type="match status" value="1"/>
</dbReference>
<name>A0A6A6P8J3_9PEZI</name>
<organism evidence="6 7">
    <name type="scientific">Lineolata rhizophorae</name>
    <dbReference type="NCBI Taxonomy" id="578093"/>
    <lineage>
        <taxon>Eukaryota</taxon>
        <taxon>Fungi</taxon>
        <taxon>Dikarya</taxon>
        <taxon>Ascomycota</taxon>
        <taxon>Pezizomycotina</taxon>
        <taxon>Dothideomycetes</taxon>
        <taxon>Dothideomycetes incertae sedis</taxon>
        <taxon>Lineolatales</taxon>
        <taxon>Lineolataceae</taxon>
        <taxon>Lineolata</taxon>
    </lineage>
</organism>
<dbReference type="InterPro" id="IPR050121">
    <property type="entry name" value="Cytochrome_P450_monoxygenase"/>
</dbReference>
<sequence>MATSSLLFGLGAPLLLSGLTLLLCCWTVAQVVYCRYFHPLSVFPGPFLASFTNLWKSYQVLLGKYEDTLLKLHRKHGKLVRIGPNHLDVSDADSVKNIFGAGRTYPKSTFYDAFTALRPNLFGTRDEQVHSTRRKAVSNSFSAQSVASMEVHMDRCMEKLIRRLDSAAENGEAIDIKLWIAFFVMDVLGELAFSRPFGVLDSGDEYQMPPVREHVLLATTSGQTPWVVPYVNSMVPHVPVPSLQRMVRGRKDLRQMAIDSVNDRLRSDSTRIDLLGRLLDELKSGVDSKGRALDVVDVQTEAFGFIVAGSHTTAASTTLLLWHLLRNDEAFAKLRDEIDSVPRPSSPSYPYSSVKTLTYFQAVVDEAFRINPVFVMPLMRVVPDGGRQIAGSYIPGGTDISICNHALHHDDSVFGPDLERFLPERWLQPGYDKHAYLMPFGGGHRACVGRNIASQEIYKIVASLLARYDISLALGSASDGMQRMPQTKSFGVADLDERFMVELKLRTPIIV</sequence>
<dbReference type="InterPro" id="IPR001128">
    <property type="entry name" value="Cyt_P450"/>
</dbReference>
<dbReference type="Proteomes" id="UP000799766">
    <property type="component" value="Unassembled WGS sequence"/>
</dbReference>
<dbReference type="InterPro" id="IPR036396">
    <property type="entry name" value="Cyt_P450_sf"/>
</dbReference>
<dbReference type="PANTHER" id="PTHR24305">
    <property type="entry name" value="CYTOCHROME P450"/>
    <property type="match status" value="1"/>
</dbReference>
<dbReference type="GO" id="GO:0005506">
    <property type="term" value="F:iron ion binding"/>
    <property type="evidence" value="ECO:0007669"/>
    <property type="project" value="InterPro"/>
</dbReference>
<dbReference type="GO" id="GO:0004497">
    <property type="term" value="F:monooxygenase activity"/>
    <property type="evidence" value="ECO:0007669"/>
    <property type="project" value="UniProtKB-KW"/>
</dbReference>
<reference evidence="6" key="1">
    <citation type="journal article" date="2020" name="Stud. Mycol.">
        <title>101 Dothideomycetes genomes: a test case for predicting lifestyles and emergence of pathogens.</title>
        <authorList>
            <person name="Haridas S."/>
            <person name="Albert R."/>
            <person name="Binder M."/>
            <person name="Bloem J."/>
            <person name="Labutti K."/>
            <person name="Salamov A."/>
            <person name="Andreopoulos B."/>
            <person name="Baker S."/>
            <person name="Barry K."/>
            <person name="Bills G."/>
            <person name="Bluhm B."/>
            <person name="Cannon C."/>
            <person name="Castanera R."/>
            <person name="Culley D."/>
            <person name="Daum C."/>
            <person name="Ezra D."/>
            <person name="Gonzalez J."/>
            <person name="Henrissat B."/>
            <person name="Kuo A."/>
            <person name="Liang C."/>
            <person name="Lipzen A."/>
            <person name="Lutzoni F."/>
            <person name="Magnuson J."/>
            <person name="Mondo S."/>
            <person name="Nolan M."/>
            <person name="Ohm R."/>
            <person name="Pangilinan J."/>
            <person name="Park H.-J."/>
            <person name="Ramirez L."/>
            <person name="Alfaro M."/>
            <person name="Sun H."/>
            <person name="Tritt A."/>
            <person name="Yoshinaga Y."/>
            <person name="Zwiers L.-H."/>
            <person name="Turgeon B."/>
            <person name="Goodwin S."/>
            <person name="Spatafora J."/>
            <person name="Crous P."/>
            <person name="Grigoriev I."/>
        </authorList>
    </citation>
    <scope>NUCLEOTIDE SEQUENCE</scope>
    <source>
        <strain evidence="6">ATCC 16933</strain>
    </source>
</reference>
<dbReference type="PROSITE" id="PS00086">
    <property type="entry name" value="CYTOCHROME_P450"/>
    <property type="match status" value="1"/>
</dbReference>
<protein>
    <submittedName>
        <fullName evidence="6">Cytochrome P450</fullName>
    </submittedName>
</protein>
<feature type="binding site" description="axial binding residue" evidence="4">
    <location>
        <position position="447"/>
    </location>
    <ligand>
        <name>heme</name>
        <dbReference type="ChEBI" id="CHEBI:30413"/>
    </ligand>
    <ligandPart>
        <name>Fe</name>
        <dbReference type="ChEBI" id="CHEBI:18248"/>
    </ligandPart>
</feature>
<dbReference type="PRINTS" id="PR00385">
    <property type="entry name" value="P450"/>
</dbReference>
<dbReference type="PRINTS" id="PR00463">
    <property type="entry name" value="EP450I"/>
</dbReference>
<evidence type="ECO:0000256" key="5">
    <source>
        <dbReference type="RuleBase" id="RU000461"/>
    </source>
</evidence>
<evidence type="ECO:0000313" key="6">
    <source>
        <dbReference type="EMBL" id="KAF2460199.1"/>
    </source>
</evidence>
<accession>A0A6A6P8J3</accession>
<evidence type="ECO:0000313" key="7">
    <source>
        <dbReference type="Proteomes" id="UP000799766"/>
    </source>
</evidence>
<evidence type="ECO:0000256" key="1">
    <source>
        <dbReference type="ARBA" id="ARBA00001971"/>
    </source>
</evidence>